<reference evidence="1" key="1">
    <citation type="submission" date="2020-10" db="EMBL/GenBank/DDBJ databases">
        <authorList>
            <person name="Castelo-Branco R."/>
            <person name="Eusebio N."/>
            <person name="Adriana R."/>
            <person name="Vieira A."/>
            <person name="Brugerolle De Fraissinette N."/>
            <person name="Rezende De Castro R."/>
            <person name="Schneider M.P."/>
            <person name="Vasconcelos V."/>
            <person name="Leao P.N."/>
        </authorList>
    </citation>
    <scope>NUCLEOTIDE SEQUENCE</scope>
    <source>
        <strain evidence="1">LEGE 11480</strain>
    </source>
</reference>
<sequence length="94" mass="9923">MSSADPQVSACRHCQHYQLQGRRGGLCQKFNAAVESDWSACSLAEPVFSSASDLSPINLPAMMAAATGVLNHDVVPIDTLLSPMSSETVDSRSA</sequence>
<keyword evidence="2" id="KW-1185">Reference proteome</keyword>
<evidence type="ECO:0000313" key="2">
    <source>
        <dbReference type="Proteomes" id="UP000625316"/>
    </source>
</evidence>
<dbReference type="RefSeq" id="WP_264328150.1">
    <property type="nucleotide sequence ID" value="NZ_JADEXQ010000180.1"/>
</dbReference>
<comment type="caution">
    <text evidence="1">The sequence shown here is derived from an EMBL/GenBank/DDBJ whole genome shotgun (WGS) entry which is preliminary data.</text>
</comment>
<protein>
    <submittedName>
        <fullName evidence="1">Uncharacterized protein</fullName>
    </submittedName>
</protein>
<gene>
    <name evidence="1" type="ORF">IQ266_26775</name>
</gene>
<organism evidence="1 2">
    <name type="scientific">Romeriopsis navalis LEGE 11480</name>
    <dbReference type="NCBI Taxonomy" id="2777977"/>
    <lineage>
        <taxon>Bacteria</taxon>
        <taxon>Bacillati</taxon>
        <taxon>Cyanobacteriota</taxon>
        <taxon>Cyanophyceae</taxon>
        <taxon>Leptolyngbyales</taxon>
        <taxon>Leptolyngbyaceae</taxon>
        <taxon>Romeriopsis</taxon>
        <taxon>Romeriopsis navalis</taxon>
    </lineage>
</organism>
<dbReference type="Proteomes" id="UP000625316">
    <property type="component" value="Unassembled WGS sequence"/>
</dbReference>
<name>A0A928VRD9_9CYAN</name>
<accession>A0A928VRD9</accession>
<evidence type="ECO:0000313" key="1">
    <source>
        <dbReference type="EMBL" id="MBE9033343.1"/>
    </source>
</evidence>
<dbReference type="AlphaFoldDB" id="A0A928VRD9"/>
<dbReference type="EMBL" id="JADEXQ010000180">
    <property type="protein sequence ID" value="MBE9033343.1"/>
    <property type="molecule type" value="Genomic_DNA"/>
</dbReference>
<proteinExistence type="predicted"/>